<dbReference type="InterPro" id="IPR036661">
    <property type="entry name" value="Luciferase-like_sf"/>
</dbReference>
<keyword evidence="2" id="KW-0503">Monooxygenase</keyword>
<gene>
    <name evidence="2" type="ORF">EDD28_1127</name>
</gene>
<evidence type="ECO:0000259" key="1">
    <source>
        <dbReference type="Pfam" id="PF00296"/>
    </source>
</evidence>
<dbReference type="GO" id="GO:0016705">
    <property type="term" value="F:oxidoreductase activity, acting on paired donors, with incorporation or reduction of molecular oxygen"/>
    <property type="evidence" value="ECO:0007669"/>
    <property type="project" value="InterPro"/>
</dbReference>
<dbReference type="SUPFAM" id="SSF51679">
    <property type="entry name" value="Bacterial luciferase-like"/>
    <property type="match status" value="1"/>
</dbReference>
<evidence type="ECO:0000313" key="3">
    <source>
        <dbReference type="Proteomes" id="UP000275356"/>
    </source>
</evidence>
<proteinExistence type="predicted"/>
<accession>A0A3N2DA30</accession>
<dbReference type="Pfam" id="PF00296">
    <property type="entry name" value="Bac_luciferase"/>
    <property type="match status" value="1"/>
</dbReference>
<dbReference type="OrthoDB" id="7903015at2"/>
<dbReference type="PANTHER" id="PTHR30137">
    <property type="entry name" value="LUCIFERASE-LIKE MONOOXYGENASE"/>
    <property type="match status" value="1"/>
</dbReference>
<dbReference type="InterPro" id="IPR011251">
    <property type="entry name" value="Luciferase-like_dom"/>
</dbReference>
<organism evidence="2 3">
    <name type="scientific">Salana multivorans</name>
    <dbReference type="NCBI Taxonomy" id="120377"/>
    <lineage>
        <taxon>Bacteria</taxon>
        <taxon>Bacillati</taxon>
        <taxon>Actinomycetota</taxon>
        <taxon>Actinomycetes</taxon>
        <taxon>Micrococcales</taxon>
        <taxon>Beutenbergiaceae</taxon>
        <taxon>Salana</taxon>
    </lineage>
</organism>
<protein>
    <submittedName>
        <fullName evidence="2">Alkanesulfonate monooxygenase SsuD/methylene tetrahydromethanopterin reductase-like flavin-dependent oxidoreductase (Luciferase family)</fullName>
    </submittedName>
</protein>
<dbReference type="InterPro" id="IPR050766">
    <property type="entry name" value="Bact_Lucif_Oxidored"/>
</dbReference>
<dbReference type="EMBL" id="RKHQ01000001">
    <property type="protein sequence ID" value="ROR96542.1"/>
    <property type="molecule type" value="Genomic_DNA"/>
</dbReference>
<sequence length="341" mass="36871">MTLTSLSFLTPGNFHDDDPGAGLEDTLRLVEAGERLGYQGAWVRQRHLEHGISSAATVLAAATQRTRRIALGTAVVPLGYESPFRLAEDLATVDVLSGGRLQVGVSVGRPPHAELIGELVHGPGWASQDFGYARAEALATNLASGYLGAAGTVISSPGNVQRPRLQPVAAGLRERLWYGGSSGRSLRWAAEHAFHLLTGNIGRAEESDDFVLQQTLRIEEYRRLWSGAGEPQVAVGRVILPTDSASEATRRRYREYKAERDARTHGPQGPDRTLFAPDLLGTSQQIAEQLAADTAVGSVSHLRLELPYELTYEDYEQILTDVADHLAPALGWRGDAEHVAA</sequence>
<dbReference type="PANTHER" id="PTHR30137:SF15">
    <property type="entry name" value="BLL6902 PROTEIN"/>
    <property type="match status" value="1"/>
</dbReference>
<dbReference type="Proteomes" id="UP000275356">
    <property type="component" value="Unassembled WGS sequence"/>
</dbReference>
<evidence type="ECO:0000313" key="2">
    <source>
        <dbReference type="EMBL" id="ROR96542.1"/>
    </source>
</evidence>
<dbReference type="GO" id="GO:0005829">
    <property type="term" value="C:cytosol"/>
    <property type="evidence" value="ECO:0007669"/>
    <property type="project" value="TreeGrafter"/>
</dbReference>
<reference evidence="2 3" key="1">
    <citation type="submission" date="2018-11" db="EMBL/GenBank/DDBJ databases">
        <title>Sequencing the genomes of 1000 actinobacteria strains.</title>
        <authorList>
            <person name="Klenk H.-P."/>
        </authorList>
    </citation>
    <scope>NUCLEOTIDE SEQUENCE [LARGE SCALE GENOMIC DNA]</scope>
    <source>
        <strain evidence="2 3">DSM 13521</strain>
    </source>
</reference>
<feature type="domain" description="Luciferase-like" evidence="1">
    <location>
        <begin position="7"/>
        <end position="292"/>
    </location>
</feature>
<keyword evidence="2" id="KW-0560">Oxidoreductase</keyword>
<comment type="caution">
    <text evidence="2">The sequence shown here is derived from an EMBL/GenBank/DDBJ whole genome shotgun (WGS) entry which is preliminary data.</text>
</comment>
<dbReference type="GO" id="GO:0004497">
    <property type="term" value="F:monooxygenase activity"/>
    <property type="evidence" value="ECO:0007669"/>
    <property type="project" value="UniProtKB-KW"/>
</dbReference>
<dbReference type="Gene3D" id="3.20.20.30">
    <property type="entry name" value="Luciferase-like domain"/>
    <property type="match status" value="1"/>
</dbReference>
<name>A0A3N2DA30_9MICO</name>
<dbReference type="AlphaFoldDB" id="A0A3N2DA30"/>
<dbReference type="RefSeq" id="WP_123738706.1">
    <property type="nucleotide sequence ID" value="NZ_RKHQ01000001.1"/>
</dbReference>
<keyword evidence="3" id="KW-1185">Reference proteome</keyword>